<dbReference type="Proteomes" id="UP000076761">
    <property type="component" value="Unassembled WGS sequence"/>
</dbReference>
<keyword evidence="2" id="KW-1185">Reference proteome</keyword>
<gene>
    <name evidence="1" type="ORF">NEOLEDRAFT_1238839</name>
</gene>
<dbReference type="PROSITE" id="PS00399">
    <property type="entry name" value="SUCCINYL_COA_LIG_2"/>
    <property type="match status" value="1"/>
</dbReference>
<organism evidence="1 2">
    <name type="scientific">Neolentinus lepideus HHB14362 ss-1</name>
    <dbReference type="NCBI Taxonomy" id="1314782"/>
    <lineage>
        <taxon>Eukaryota</taxon>
        <taxon>Fungi</taxon>
        <taxon>Dikarya</taxon>
        <taxon>Basidiomycota</taxon>
        <taxon>Agaricomycotina</taxon>
        <taxon>Agaricomycetes</taxon>
        <taxon>Gloeophyllales</taxon>
        <taxon>Gloeophyllaceae</taxon>
        <taxon>Neolentinus</taxon>
    </lineage>
</organism>
<dbReference type="SUPFAM" id="SSF48256">
    <property type="entry name" value="Citrate synthase"/>
    <property type="match status" value="1"/>
</dbReference>
<dbReference type="InterPro" id="IPR017440">
    <property type="entry name" value="Cit_synth/succinyl-CoA_lig_AS"/>
</dbReference>
<dbReference type="GO" id="GO:0006085">
    <property type="term" value="P:acetyl-CoA biosynthetic process"/>
    <property type="evidence" value="ECO:0007669"/>
    <property type="project" value="TreeGrafter"/>
</dbReference>
<dbReference type="PANTHER" id="PTHR23118">
    <property type="entry name" value="ATP-CITRATE SYNTHASE"/>
    <property type="match status" value="1"/>
</dbReference>
<proteinExistence type="predicted"/>
<evidence type="ECO:0000313" key="1">
    <source>
        <dbReference type="EMBL" id="KZT29403.1"/>
    </source>
</evidence>
<sequence length="259" mass="28103">MLGLLSEVGGIEENRVIEVVKKGVIKKLIIAWAIGTEVGGIEENRVIEVVKKGVIKKLIIAWVIGTCAKMFVTEVQFGHAGSLTNSELETADMKNRAMHAAGFIVPETFEELPDMLEETYRRLVAEGAIRLKAEHDLHDPDGLQELMYAGMHITDVFKENIGLGGVVSLLWFKRRLPEYATKFVGMVLMHMADHGPAVSGAMNTIVATRAGKDLISSLASALLTIGSRFGGALDEAASMFSSVPCTKILRSSTHIGSIR</sequence>
<dbReference type="PANTHER" id="PTHR23118:SF42">
    <property type="entry name" value="ATP-CITRATE SYNTHASE"/>
    <property type="match status" value="1"/>
</dbReference>
<evidence type="ECO:0000313" key="2">
    <source>
        <dbReference type="Proteomes" id="UP000076761"/>
    </source>
</evidence>
<name>A0A165VAD9_9AGAM</name>
<protein>
    <submittedName>
        <fullName evidence="1">Citrate synthase</fullName>
    </submittedName>
</protein>
<dbReference type="OrthoDB" id="3261737at2759"/>
<dbReference type="Gene3D" id="3.40.50.261">
    <property type="entry name" value="Succinyl-CoA synthetase domains"/>
    <property type="match status" value="1"/>
</dbReference>
<accession>A0A165VAD9</accession>
<dbReference type="GO" id="GO:0003878">
    <property type="term" value="F:ATP citrate synthase activity"/>
    <property type="evidence" value="ECO:0007669"/>
    <property type="project" value="TreeGrafter"/>
</dbReference>
<dbReference type="EMBL" id="KV425554">
    <property type="protein sequence ID" value="KZT29403.1"/>
    <property type="molecule type" value="Genomic_DNA"/>
</dbReference>
<dbReference type="InterPro" id="IPR016102">
    <property type="entry name" value="Succinyl-CoA_synth-like"/>
</dbReference>
<dbReference type="AlphaFoldDB" id="A0A165VAD9"/>
<dbReference type="InParanoid" id="A0A165VAD9"/>
<dbReference type="InterPro" id="IPR002020">
    <property type="entry name" value="Citrate_synthase"/>
</dbReference>
<reference evidence="1 2" key="1">
    <citation type="journal article" date="2016" name="Mol. Biol. Evol.">
        <title>Comparative Genomics of Early-Diverging Mushroom-Forming Fungi Provides Insights into the Origins of Lignocellulose Decay Capabilities.</title>
        <authorList>
            <person name="Nagy L.G."/>
            <person name="Riley R."/>
            <person name="Tritt A."/>
            <person name="Adam C."/>
            <person name="Daum C."/>
            <person name="Floudas D."/>
            <person name="Sun H."/>
            <person name="Yadav J.S."/>
            <person name="Pangilinan J."/>
            <person name="Larsson K.H."/>
            <person name="Matsuura K."/>
            <person name="Barry K."/>
            <person name="Labutti K."/>
            <person name="Kuo R."/>
            <person name="Ohm R.A."/>
            <person name="Bhattacharya S.S."/>
            <person name="Shirouzu T."/>
            <person name="Yoshinaga Y."/>
            <person name="Martin F.M."/>
            <person name="Grigoriev I.V."/>
            <person name="Hibbett D.S."/>
        </authorList>
    </citation>
    <scope>NUCLEOTIDE SEQUENCE [LARGE SCALE GENOMIC DNA]</scope>
    <source>
        <strain evidence="1 2">HHB14362 ss-1</strain>
    </source>
</reference>
<dbReference type="STRING" id="1314782.A0A165VAD9"/>
<dbReference type="InterPro" id="IPR036969">
    <property type="entry name" value="Citrate_synthase_sf"/>
</dbReference>
<dbReference type="GO" id="GO:0006633">
    <property type="term" value="P:fatty acid biosynthetic process"/>
    <property type="evidence" value="ECO:0007669"/>
    <property type="project" value="TreeGrafter"/>
</dbReference>
<dbReference type="GO" id="GO:0005829">
    <property type="term" value="C:cytosol"/>
    <property type="evidence" value="ECO:0007669"/>
    <property type="project" value="TreeGrafter"/>
</dbReference>